<dbReference type="EMBL" id="NMWX01000164">
    <property type="protein sequence ID" value="OZF83996.1"/>
    <property type="molecule type" value="Genomic_DNA"/>
</dbReference>
<keyword evidence="2" id="KW-1185">Reference proteome</keyword>
<dbReference type="HOGENOM" id="CLU_1095148_0_0_1"/>
<reference evidence="1" key="1">
    <citation type="submission" date="2017-08" db="EMBL/GenBank/DDBJ databases">
        <authorList>
            <person name="de Groot N.N."/>
        </authorList>
    </citation>
    <scope>NUCLEOTIDE SEQUENCE [LARGE SCALE GENOMIC DNA]</scope>
    <source>
        <strain evidence="1">PX439</strain>
    </source>
</reference>
<proteinExistence type="predicted"/>
<sequence>MDSEDNPSTASRRPTIRTIIKETIILAKLLPNRIEYIDFTRRPNNGVSFRSKIILNHVYNTMTYYSHIPRLNGENFDFLVQYLGEESSKVKSYLENKRNRTPVSDRNLRDPNLLKSRNSRADISNIVHKAINMFPESDYKRLFNYIHYHIQEYGGFINTDDSLKLSEHTGKSRKKISSYFSRLRNLFPTKSQLTVNVSSESISTSSESISTSSGSIGQGESNEDSEDDMASVVKETVSRIDETINEVVKSLTFQ</sequence>
<name>A0A260ZE69_CAERE</name>
<accession>A0A260ZE69</accession>
<feature type="non-terminal residue" evidence="1">
    <location>
        <position position="1"/>
    </location>
</feature>
<dbReference type="Proteomes" id="UP000216624">
    <property type="component" value="Unassembled WGS sequence"/>
</dbReference>
<comment type="caution">
    <text evidence="1">The sequence shown here is derived from an EMBL/GenBank/DDBJ whole genome shotgun (WGS) entry which is preliminary data.</text>
</comment>
<protein>
    <submittedName>
        <fullName evidence="1">Uncharacterized protein</fullName>
    </submittedName>
</protein>
<evidence type="ECO:0000313" key="2">
    <source>
        <dbReference type="Proteomes" id="UP000216624"/>
    </source>
</evidence>
<evidence type="ECO:0000313" key="1">
    <source>
        <dbReference type="EMBL" id="OZF83996.1"/>
    </source>
</evidence>
<organism evidence="1 2">
    <name type="scientific">Caenorhabditis remanei</name>
    <name type="common">Caenorhabditis vulgaris</name>
    <dbReference type="NCBI Taxonomy" id="31234"/>
    <lineage>
        <taxon>Eukaryota</taxon>
        <taxon>Metazoa</taxon>
        <taxon>Ecdysozoa</taxon>
        <taxon>Nematoda</taxon>
        <taxon>Chromadorea</taxon>
        <taxon>Rhabditida</taxon>
        <taxon>Rhabditina</taxon>
        <taxon>Rhabditomorpha</taxon>
        <taxon>Rhabditoidea</taxon>
        <taxon>Rhabditidae</taxon>
        <taxon>Peloderinae</taxon>
        <taxon>Caenorhabditis</taxon>
    </lineage>
</organism>
<gene>
    <name evidence="1" type="ORF">FL82_24585</name>
</gene>